<reference evidence="8 9" key="1">
    <citation type="submission" date="2017-08" db="EMBL/GenBank/DDBJ databases">
        <title>Pleomorphomonas carboxidotrophicus sp. nov., a new mesophilic hydrogenogenic carboxidotroph.</title>
        <authorList>
            <person name="Esquivel-Elizondo S."/>
            <person name="Krajmalnik-Brown R."/>
            <person name="Maldonado J."/>
        </authorList>
    </citation>
    <scope>NUCLEOTIDE SEQUENCE [LARGE SCALE GENOMIC DNA]</scope>
    <source>
        <strain evidence="8 9">SVCO-16</strain>
    </source>
</reference>
<comment type="subcellular location">
    <subcellularLocation>
        <location evidence="1">Cell envelope</location>
    </subcellularLocation>
</comment>
<gene>
    <name evidence="8" type="ORF">CJ014_19080</name>
</gene>
<feature type="domain" description="CzcB-like barrel-sandwich hybrid" evidence="7">
    <location>
        <begin position="86"/>
        <end position="250"/>
    </location>
</feature>
<keyword evidence="5" id="KW-0812">Transmembrane</keyword>
<dbReference type="InterPro" id="IPR006143">
    <property type="entry name" value="RND_pump_MFP"/>
</dbReference>
<evidence type="ECO:0000256" key="3">
    <source>
        <dbReference type="ARBA" id="ARBA00023054"/>
    </source>
</evidence>
<keyword evidence="5" id="KW-0472">Membrane</keyword>
<feature type="transmembrane region" description="Helical" evidence="5">
    <location>
        <begin position="30"/>
        <end position="51"/>
    </location>
</feature>
<dbReference type="SUPFAM" id="SSF111369">
    <property type="entry name" value="HlyD-like secretion proteins"/>
    <property type="match status" value="1"/>
</dbReference>
<dbReference type="Pfam" id="PF25973">
    <property type="entry name" value="BSH_CzcB"/>
    <property type="match status" value="1"/>
</dbReference>
<dbReference type="AlphaFoldDB" id="A0A2G9WSA4"/>
<dbReference type="PANTHER" id="PTHR32347">
    <property type="entry name" value="EFFLUX SYSTEM COMPONENT YKNX-RELATED"/>
    <property type="match status" value="1"/>
</dbReference>
<feature type="domain" description="CusB-like beta-barrel" evidence="6">
    <location>
        <begin position="253"/>
        <end position="298"/>
    </location>
</feature>
<dbReference type="InterPro" id="IPR058792">
    <property type="entry name" value="Beta-barrel_RND_2"/>
</dbReference>
<organism evidence="8 9">
    <name type="scientific">Pleomorphomonas carboxyditropha</name>
    <dbReference type="NCBI Taxonomy" id="2023338"/>
    <lineage>
        <taxon>Bacteria</taxon>
        <taxon>Pseudomonadati</taxon>
        <taxon>Pseudomonadota</taxon>
        <taxon>Alphaproteobacteria</taxon>
        <taxon>Hyphomicrobiales</taxon>
        <taxon>Pleomorphomonadaceae</taxon>
        <taxon>Pleomorphomonas</taxon>
    </lineage>
</organism>
<dbReference type="GO" id="GO:0022857">
    <property type="term" value="F:transmembrane transporter activity"/>
    <property type="evidence" value="ECO:0007669"/>
    <property type="project" value="InterPro"/>
</dbReference>
<evidence type="ECO:0000259" key="6">
    <source>
        <dbReference type="Pfam" id="PF25954"/>
    </source>
</evidence>
<name>A0A2G9WSA4_9HYPH</name>
<keyword evidence="9" id="KW-1185">Reference proteome</keyword>
<dbReference type="Gene3D" id="2.40.50.100">
    <property type="match status" value="1"/>
</dbReference>
<comment type="similarity">
    <text evidence="2">Belongs to the membrane fusion protein (MFP) (TC 8.A.1) family.</text>
</comment>
<dbReference type="Pfam" id="PF25954">
    <property type="entry name" value="Beta-barrel_RND_2"/>
    <property type="match status" value="1"/>
</dbReference>
<evidence type="ECO:0000256" key="1">
    <source>
        <dbReference type="ARBA" id="ARBA00004196"/>
    </source>
</evidence>
<dbReference type="InterPro" id="IPR050465">
    <property type="entry name" value="UPF0194_transport"/>
</dbReference>
<evidence type="ECO:0000313" key="8">
    <source>
        <dbReference type="EMBL" id="PIO97573.1"/>
    </source>
</evidence>
<proteinExistence type="inferred from homology"/>
<dbReference type="NCBIfam" id="TIGR01730">
    <property type="entry name" value="RND_mfp"/>
    <property type="match status" value="1"/>
</dbReference>
<dbReference type="InterPro" id="IPR058647">
    <property type="entry name" value="BSH_CzcB-like"/>
</dbReference>
<evidence type="ECO:0000313" key="9">
    <source>
        <dbReference type="Proteomes" id="UP000231070"/>
    </source>
</evidence>
<accession>A0A2G9WSA4</accession>
<feature type="coiled-coil region" evidence="4">
    <location>
        <begin position="173"/>
        <end position="207"/>
    </location>
</feature>
<dbReference type="EMBL" id="NQVN01000016">
    <property type="protein sequence ID" value="PIO97573.1"/>
    <property type="molecule type" value="Genomic_DNA"/>
</dbReference>
<dbReference type="Gene3D" id="2.40.30.170">
    <property type="match status" value="1"/>
</dbReference>
<dbReference type="OrthoDB" id="9806939at2"/>
<comment type="caution">
    <text evidence="8">The sequence shown here is derived from an EMBL/GenBank/DDBJ whole genome shotgun (WGS) entry which is preliminary data.</text>
</comment>
<evidence type="ECO:0000256" key="2">
    <source>
        <dbReference type="ARBA" id="ARBA00009477"/>
    </source>
</evidence>
<protein>
    <submittedName>
        <fullName evidence="8">Uncharacterized protein</fullName>
    </submittedName>
</protein>
<evidence type="ECO:0000256" key="4">
    <source>
        <dbReference type="SAM" id="Coils"/>
    </source>
</evidence>
<evidence type="ECO:0000256" key="5">
    <source>
        <dbReference type="SAM" id="Phobius"/>
    </source>
</evidence>
<dbReference type="GO" id="GO:0030313">
    <property type="term" value="C:cell envelope"/>
    <property type="evidence" value="ECO:0007669"/>
    <property type="project" value="UniProtKB-SubCell"/>
</dbReference>
<dbReference type="GO" id="GO:0016020">
    <property type="term" value="C:membrane"/>
    <property type="evidence" value="ECO:0007669"/>
    <property type="project" value="InterPro"/>
</dbReference>
<evidence type="ECO:0000259" key="7">
    <source>
        <dbReference type="Pfam" id="PF25973"/>
    </source>
</evidence>
<keyword evidence="5" id="KW-1133">Transmembrane helix</keyword>
<feature type="coiled-coil region" evidence="4">
    <location>
        <begin position="121"/>
        <end position="148"/>
    </location>
</feature>
<dbReference type="Proteomes" id="UP000231070">
    <property type="component" value="Unassembled WGS sequence"/>
</dbReference>
<sequence>MAKPCRRPFSEAATAHEKPSGVTVMRRNRVLFGLALLALAAALAGVVWTAFLRPIDVTVVRTERNVPIQVFGLGTVEARVLSRVGFEMPGTLTELHADSGDRVAKGTLLAHLDSREQAAKAAQARAALKQAESSIRQSSAALERADATARQKEQINKRRQQLVASGGVSTEVAEDAQAAVDIAQADLSQARSTVEVARANREQAEALLLLEETRLSKHALYAPYDAIVVARNLELGSMLTAGEQLFTLVDPTSVWVLAYVDESKAGQLKVGQPAEVMLRSMADQRFAGEVARIDIESDRVNEERRVYVRCVRCPTEIHLGEQAEVLIDVDALAEARLVPQAAVLDRKGSEGVIWTVEDGRLARRLVSLGQTTLDGRMVITGGLTPEARIVAKVESGFRVGRPVSVKDGEAP</sequence>
<keyword evidence="3 4" id="KW-0175">Coiled coil</keyword>
<dbReference type="Gene3D" id="2.40.420.20">
    <property type="match status" value="1"/>
</dbReference>